<organism evidence="3 4">
    <name type="scientific">Actinopolyspora xinjiangensis</name>
    <dbReference type="NCBI Taxonomy" id="405564"/>
    <lineage>
        <taxon>Bacteria</taxon>
        <taxon>Bacillati</taxon>
        <taxon>Actinomycetota</taxon>
        <taxon>Actinomycetes</taxon>
        <taxon>Actinopolysporales</taxon>
        <taxon>Actinopolysporaceae</taxon>
        <taxon>Actinopolyspora</taxon>
    </lineage>
</organism>
<dbReference type="NCBIfam" id="TIGR03465">
    <property type="entry name" value="HpnD"/>
    <property type="match status" value="1"/>
</dbReference>
<protein>
    <submittedName>
        <fullName evidence="3">Farnesyl-diphosphate farnesyltransferase</fullName>
    </submittedName>
</protein>
<dbReference type="NCBIfam" id="TIGR03464">
    <property type="entry name" value="HpnC"/>
    <property type="match status" value="1"/>
</dbReference>
<dbReference type="InterPro" id="IPR017827">
    <property type="entry name" value="HSQ_synthase_HpnC"/>
</dbReference>
<dbReference type="InterPro" id="IPR017828">
    <property type="entry name" value="SQ_synth_HpnD-like"/>
</dbReference>
<dbReference type="InterPro" id="IPR019845">
    <property type="entry name" value="Squalene/phytoene_synthase_CS"/>
</dbReference>
<dbReference type="InterPro" id="IPR033904">
    <property type="entry name" value="Trans_IPPS_HH"/>
</dbReference>
<dbReference type="GO" id="GO:0016117">
    <property type="term" value="P:carotenoid biosynthetic process"/>
    <property type="evidence" value="ECO:0007669"/>
    <property type="project" value="InterPro"/>
</dbReference>
<accession>A0A1H0WNJ6</accession>
<dbReference type="AlphaFoldDB" id="A0A1H0WNJ6"/>
<proteinExistence type="predicted"/>
<dbReference type="InterPro" id="IPR044843">
    <property type="entry name" value="Trans_IPPS_bact-type"/>
</dbReference>
<evidence type="ECO:0000313" key="4">
    <source>
        <dbReference type="Proteomes" id="UP000199497"/>
    </source>
</evidence>
<evidence type="ECO:0000256" key="2">
    <source>
        <dbReference type="ARBA" id="ARBA00022679"/>
    </source>
</evidence>
<dbReference type="UniPathway" id="UPA00799"/>
<dbReference type="SFLD" id="SFLDG01212">
    <property type="entry name" value="Phytoene_synthase_like"/>
    <property type="match status" value="2"/>
</dbReference>
<dbReference type="SUPFAM" id="SSF48576">
    <property type="entry name" value="Terpenoid synthases"/>
    <property type="match status" value="2"/>
</dbReference>
<dbReference type="InterPro" id="IPR008949">
    <property type="entry name" value="Isoprenoid_synthase_dom_sf"/>
</dbReference>
<dbReference type="OrthoDB" id="9807580at2"/>
<keyword evidence="4" id="KW-1185">Reference proteome</keyword>
<name>A0A1H0WNJ6_9ACTN</name>
<keyword evidence="2 3" id="KW-0808">Transferase</keyword>
<sequence length="589" mass="65910">MAALPDRARPTRQSARSFEVVLPGQLPEADEVLARAQSENFTVAAGVLPYRIRQHLMALYGFARLVDYAGDEACGPREGLLDLLEADLGRAYEGTPRLPLLRAFAPTLRACGIPREVPARLIEANRRDQHVRRYSTFGELLDYCVYAANPIGELVLYIFGRAEPELIRLSDRICSALQILEHCQDITEDFRQDRVYMPSEDLSAFGCDESDLAAPTASAELRGLVWFEVDRAVEMLRAGQPLIARLSGLARMTVAGYVAGGMATARAFRPAGHDPLAVDIRPNRTRMLAEWARLSVAPTTGLGHDRVRDAYRYCERMTRTQARNFYYGIRLLPPVKRRALSAVYAFARRVDDIGDGSLPDEQKLRRLRQARLDLDEVRPDAKDPVLTALADAGRRLPLPLRAFHELVDGCEADVRGTRYETFEQLTHYCRCVAGSVGRLSLGVFGHEVTGTAAQRADALGVALQLTNILRDLLEDRRNGRIYLPAEDLRDFGVSLELDSRGMFTDSPHDLAELVRFQVRRIERWYAEGLRLLPMLDHRSRACCAAMAGIYHELLRHMWNDPGSVTRGRISLPAWQKASVATRSLAGMTS</sequence>
<dbReference type="PROSITE" id="PS01045">
    <property type="entry name" value="SQUALEN_PHYTOEN_SYN_2"/>
    <property type="match status" value="1"/>
</dbReference>
<evidence type="ECO:0000256" key="1">
    <source>
        <dbReference type="ARBA" id="ARBA00004684"/>
    </source>
</evidence>
<dbReference type="EMBL" id="FNJR01000013">
    <property type="protein sequence ID" value="SDP92181.1"/>
    <property type="molecule type" value="Genomic_DNA"/>
</dbReference>
<dbReference type="RefSeq" id="WP_092604012.1">
    <property type="nucleotide sequence ID" value="NZ_FNJR01000013.1"/>
</dbReference>
<dbReference type="CDD" id="cd00683">
    <property type="entry name" value="Trans_IPPS_HH"/>
    <property type="match status" value="1"/>
</dbReference>
<dbReference type="GO" id="GO:0004311">
    <property type="term" value="F:geranylgeranyl diphosphate synthase activity"/>
    <property type="evidence" value="ECO:0007669"/>
    <property type="project" value="InterPro"/>
</dbReference>
<dbReference type="Gene3D" id="1.10.600.10">
    <property type="entry name" value="Farnesyl Diphosphate Synthase"/>
    <property type="match status" value="2"/>
</dbReference>
<dbReference type="SFLD" id="SFLDS00005">
    <property type="entry name" value="Isoprenoid_Synthase_Type_I"/>
    <property type="match status" value="2"/>
</dbReference>
<dbReference type="PANTHER" id="PTHR31480">
    <property type="entry name" value="BIFUNCTIONAL LYCOPENE CYCLASE/PHYTOENE SYNTHASE"/>
    <property type="match status" value="1"/>
</dbReference>
<dbReference type="Proteomes" id="UP000199497">
    <property type="component" value="Unassembled WGS sequence"/>
</dbReference>
<dbReference type="STRING" id="405564.SAMN04487905_11382"/>
<comment type="pathway">
    <text evidence="1">Carotenoid biosynthesis; phytoene biosynthesis.</text>
</comment>
<evidence type="ECO:0000313" key="3">
    <source>
        <dbReference type="EMBL" id="SDP92181.1"/>
    </source>
</evidence>
<reference evidence="4" key="1">
    <citation type="submission" date="2016-10" db="EMBL/GenBank/DDBJ databases">
        <authorList>
            <person name="Varghese N."/>
            <person name="Submissions S."/>
        </authorList>
    </citation>
    <scope>NUCLEOTIDE SEQUENCE [LARGE SCALE GENOMIC DNA]</scope>
    <source>
        <strain evidence="4">DSM 46732</strain>
    </source>
</reference>
<dbReference type="InterPro" id="IPR002060">
    <property type="entry name" value="Squ/phyt_synthse"/>
</dbReference>
<dbReference type="GO" id="GO:0051996">
    <property type="term" value="F:squalene synthase [NAD(P)H] activity"/>
    <property type="evidence" value="ECO:0007669"/>
    <property type="project" value="InterPro"/>
</dbReference>
<gene>
    <name evidence="3" type="ORF">SAMN04487905_11382</name>
</gene>
<dbReference type="Pfam" id="PF00494">
    <property type="entry name" value="SQS_PSY"/>
    <property type="match status" value="2"/>
</dbReference>
<dbReference type="SFLD" id="SFLDG01018">
    <property type="entry name" value="Squalene/Phytoene_Synthase_Lik"/>
    <property type="match status" value="2"/>
</dbReference>